<dbReference type="PROSITE" id="PS51230">
    <property type="entry name" value="EB1_C"/>
    <property type="match status" value="1"/>
</dbReference>
<dbReference type="InterPro" id="IPR036872">
    <property type="entry name" value="CH_dom_sf"/>
</dbReference>
<reference evidence="13 14" key="1">
    <citation type="submission" date="2020-04" db="EMBL/GenBank/DDBJ databases">
        <authorList>
            <person name="Laetsch R D."/>
            <person name="Stevens L."/>
            <person name="Kumar S."/>
            <person name="Blaxter L. M."/>
        </authorList>
    </citation>
    <scope>NUCLEOTIDE SEQUENCE [LARGE SCALE GENOMIC DNA]</scope>
</reference>
<evidence type="ECO:0000256" key="9">
    <source>
        <dbReference type="PROSITE-ProRule" id="PRU00576"/>
    </source>
</evidence>
<dbReference type="InterPro" id="IPR004953">
    <property type="entry name" value="EB1_C"/>
</dbReference>
<dbReference type="AlphaFoldDB" id="A0A8S1EWC6"/>
<dbReference type="GO" id="GO:0005874">
    <property type="term" value="C:microtubule"/>
    <property type="evidence" value="ECO:0007669"/>
    <property type="project" value="UniProtKB-KW"/>
</dbReference>
<keyword evidence="4" id="KW-0132">Cell division</keyword>
<proteinExistence type="inferred from homology"/>
<dbReference type="SUPFAM" id="SSF47576">
    <property type="entry name" value="Calponin-homology domain, CH-domain"/>
    <property type="match status" value="1"/>
</dbReference>
<dbReference type="PROSITE" id="PS50021">
    <property type="entry name" value="CH"/>
    <property type="match status" value="1"/>
</dbReference>
<gene>
    <name evidence="13" type="ORF">CBOVIS_LOCUS9858</name>
</gene>
<feature type="domain" description="Calponin-homology (CH)" evidence="11">
    <location>
        <begin position="14"/>
        <end position="116"/>
    </location>
</feature>
<accession>A0A8S1EWC6</accession>
<evidence type="ECO:0000256" key="2">
    <source>
        <dbReference type="ARBA" id="ARBA00010729"/>
    </source>
</evidence>
<dbReference type="Proteomes" id="UP000494206">
    <property type="component" value="Unassembled WGS sequence"/>
</dbReference>
<evidence type="ECO:0000256" key="6">
    <source>
        <dbReference type="ARBA" id="ARBA00022776"/>
    </source>
</evidence>
<feature type="coiled-coil region" evidence="10">
    <location>
        <begin position="191"/>
        <end position="225"/>
    </location>
</feature>
<dbReference type="GO" id="GO:0008017">
    <property type="term" value="F:microtubule binding"/>
    <property type="evidence" value="ECO:0007669"/>
    <property type="project" value="InterPro"/>
</dbReference>
<keyword evidence="10" id="KW-0175">Coiled coil</keyword>
<evidence type="ECO:0000256" key="1">
    <source>
        <dbReference type="ARBA" id="ARBA00004245"/>
    </source>
</evidence>
<sequence>MVVNVFISAVTTDNLSRKEAIAWVNDTLKTHLTKVEEMSTGACYCQLTHYLFRDGINLKKVKFNPRNEPEILANWKLLTTSWKTLGIDKPVDVEKLKKGKFQDNMEFLQWFFKFFNANLGQEDPNYDPVAARGGEEIPALKGSIGGPARPAPAARPAAVTRITRPAQAASPATRITPKAQNVLQPSAQPNNSALLAEIDELRKLLKEKETEIADWMESSQDMEQERDAYYGILRKVEDLVNETEKVGSTSISLDSIKDVLFSVTRMYFSIEQQLQKLVQRLAIIPKLVGYLWEGLMTKKVVEFVKSFMIRFRRKRKAHGEVIAIS</sequence>
<dbReference type="OrthoDB" id="2119228at2759"/>
<name>A0A8S1EWC6_9PELO</name>
<dbReference type="InterPro" id="IPR001715">
    <property type="entry name" value="CH_dom"/>
</dbReference>
<protein>
    <recommendedName>
        <fullName evidence="15">Calponin-homology (CH) domain-containing protein</fullName>
    </recommendedName>
</protein>
<comment type="caution">
    <text evidence="13">The sequence shown here is derived from an EMBL/GenBank/DDBJ whole genome shotgun (WGS) entry which is preliminary data.</text>
</comment>
<dbReference type="EMBL" id="CADEPM010000006">
    <property type="protein sequence ID" value="CAB3408021.1"/>
    <property type="molecule type" value="Genomic_DNA"/>
</dbReference>
<evidence type="ECO:0000256" key="3">
    <source>
        <dbReference type="ARBA" id="ARBA00022490"/>
    </source>
</evidence>
<feature type="domain" description="EB1 C-terminal" evidence="12">
    <location>
        <begin position="197"/>
        <end position="269"/>
    </location>
</feature>
<keyword evidence="5 9" id="KW-0493">Microtubule</keyword>
<evidence type="ECO:0000259" key="12">
    <source>
        <dbReference type="PROSITE" id="PS51230"/>
    </source>
</evidence>
<evidence type="ECO:0000259" key="11">
    <source>
        <dbReference type="PROSITE" id="PS50021"/>
    </source>
</evidence>
<evidence type="ECO:0000256" key="8">
    <source>
        <dbReference type="ARBA" id="ARBA00023306"/>
    </source>
</evidence>
<dbReference type="InterPro" id="IPR036133">
    <property type="entry name" value="EB1_C_sf"/>
</dbReference>
<dbReference type="GO" id="GO:0051301">
    <property type="term" value="P:cell division"/>
    <property type="evidence" value="ECO:0007669"/>
    <property type="project" value="UniProtKB-KW"/>
</dbReference>
<comment type="similarity">
    <text evidence="2">Belongs to the MAPRE family.</text>
</comment>
<dbReference type="Pfam" id="PF00307">
    <property type="entry name" value="CH"/>
    <property type="match status" value="1"/>
</dbReference>
<keyword evidence="6" id="KW-0498">Mitosis</keyword>
<dbReference type="FunFam" id="1.10.418.10:FF:000028">
    <property type="entry name" value="RP/EB family microtubule-associated protein"/>
    <property type="match status" value="1"/>
</dbReference>
<dbReference type="SUPFAM" id="SSF140612">
    <property type="entry name" value="EB1 dimerisation domain-like"/>
    <property type="match status" value="1"/>
</dbReference>
<evidence type="ECO:0000313" key="14">
    <source>
        <dbReference type="Proteomes" id="UP000494206"/>
    </source>
</evidence>
<evidence type="ECO:0000313" key="13">
    <source>
        <dbReference type="EMBL" id="CAB3408021.1"/>
    </source>
</evidence>
<evidence type="ECO:0000256" key="10">
    <source>
        <dbReference type="SAM" id="Coils"/>
    </source>
</evidence>
<evidence type="ECO:0000256" key="7">
    <source>
        <dbReference type="ARBA" id="ARBA00023212"/>
    </source>
</evidence>
<dbReference type="InterPro" id="IPR027328">
    <property type="entry name" value="MAPRE"/>
</dbReference>
<keyword evidence="8" id="KW-0131">Cell cycle</keyword>
<organism evidence="13 14">
    <name type="scientific">Caenorhabditis bovis</name>
    <dbReference type="NCBI Taxonomy" id="2654633"/>
    <lineage>
        <taxon>Eukaryota</taxon>
        <taxon>Metazoa</taxon>
        <taxon>Ecdysozoa</taxon>
        <taxon>Nematoda</taxon>
        <taxon>Chromadorea</taxon>
        <taxon>Rhabditida</taxon>
        <taxon>Rhabditina</taxon>
        <taxon>Rhabditomorpha</taxon>
        <taxon>Rhabditoidea</taxon>
        <taxon>Rhabditidae</taxon>
        <taxon>Peloderinae</taxon>
        <taxon>Caenorhabditis</taxon>
    </lineage>
</organism>
<dbReference type="PANTHER" id="PTHR10623">
    <property type="entry name" value="MICROTUBULE-ASSOCIATED PROTEIN RP/EB FAMILY MEMBER"/>
    <property type="match status" value="1"/>
</dbReference>
<evidence type="ECO:0000256" key="4">
    <source>
        <dbReference type="ARBA" id="ARBA00022618"/>
    </source>
</evidence>
<dbReference type="Gene3D" id="1.10.418.10">
    <property type="entry name" value="Calponin-like domain"/>
    <property type="match status" value="1"/>
</dbReference>
<keyword evidence="14" id="KW-1185">Reference proteome</keyword>
<dbReference type="Gene3D" id="1.20.5.1430">
    <property type="match status" value="1"/>
</dbReference>
<evidence type="ECO:0000256" key="5">
    <source>
        <dbReference type="ARBA" id="ARBA00022701"/>
    </source>
</evidence>
<dbReference type="Pfam" id="PF03271">
    <property type="entry name" value="EB1"/>
    <property type="match status" value="1"/>
</dbReference>
<comment type="subcellular location">
    <subcellularLocation>
        <location evidence="1">Cytoplasm</location>
        <location evidence="1">Cytoskeleton</location>
    </subcellularLocation>
</comment>
<evidence type="ECO:0008006" key="15">
    <source>
        <dbReference type="Google" id="ProtNLM"/>
    </source>
</evidence>
<keyword evidence="7" id="KW-0206">Cytoskeleton</keyword>
<keyword evidence="3" id="KW-0963">Cytoplasm</keyword>